<dbReference type="PANTHER" id="PTHR28520:SF2">
    <property type="entry name" value="MITOTIC-SPINDLE ORGANIZING PROTEIN 1"/>
    <property type="match status" value="1"/>
</dbReference>
<protein>
    <recommendedName>
        <fullName evidence="4">Mitotic-spindle organizing protein 1</fullName>
    </recommendedName>
    <alternativeName>
        <fullName evidence="7">Mitotic-spindle organizing protein associated with a ring of gamma-tubulin 1</fullName>
    </alternativeName>
</protein>
<keyword evidence="9" id="KW-1185">Reference proteome</keyword>
<dbReference type="GO" id="GO:0000931">
    <property type="term" value="C:gamma-tubulin ring complex"/>
    <property type="evidence" value="ECO:0007669"/>
    <property type="project" value="InterPro"/>
</dbReference>
<evidence type="ECO:0000256" key="1">
    <source>
        <dbReference type="ARBA" id="ARBA00003060"/>
    </source>
</evidence>
<evidence type="ECO:0000256" key="7">
    <source>
        <dbReference type="ARBA" id="ARBA00029810"/>
    </source>
</evidence>
<proteinExistence type="inferred from homology"/>
<comment type="similarity">
    <text evidence="3">Belongs to the MOZART1 family.</text>
</comment>
<comment type="function">
    <text evidence="1">Required for gamma-tubulin complex recruitment to the microtubule organizing center (MTOC).</text>
</comment>
<dbReference type="GO" id="GO:0031021">
    <property type="term" value="C:interphase microtubule organizing center"/>
    <property type="evidence" value="ECO:0007669"/>
    <property type="project" value="TreeGrafter"/>
</dbReference>
<evidence type="ECO:0000256" key="6">
    <source>
        <dbReference type="ARBA" id="ARBA00023212"/>
    </source>
</evidence>
<dbReference type="GO" id="GO:0044732">
    <property type="term" value="C:mitotic spindle pole body"/>
    <property type="evidence" value="ECO:0007669"/>
    <property type="project" value="TreeGrafter"/>
</dbReference>
<evidence type="ECO:0000256" key="3">
    <source>
        <dbReference type="ARBA" id="ARBA00011015"/>
    </source>
</evidence>
<reference evidence="9" key="2">
    <citation type="submission" date="2015-01" db="EMBL/GenBank/DDBJ databases">
        <title>Evolutionary Origins and Diversification of the Mycorrhizal Mutualists.</title>
        <authorList>
            <consortium name="DOE Joint Genome Institute"/>
            <consortium name="Mycorrhizal Genomics Consortium"/>
            <person name="Kohler A."/>
            <person name="Kuo A."/>
            <person name="Nagy L.G."/>
            <person name="Floudas D."/>
            <person name="Copeland A."/>
            <person name="Barry K.W."/>
            <person name="Cichocki N."/>
            <person name="Veneault-Fourrey C."/>
            <person name="LaButti K."/>
            <person name="Lindquist E.A."/>
            <person name="Lipzen A."/>
            <person name="Lundell T."/>
            <person name="Morin E."/>
            <person name="Murat C."/>
            <person name="Riley R."/>
            <person name="Ohm R."/>
            <person name="Sun H."/>
            <person name="Tunlid A."/>
            <person name="Henrissat B."/>
            <person name="Grigoriev I.V."/>
            <person name="Hibbett D.S."/>
            <person name="Martin F."/>
        </authorList>
    </citation>
    <scope>NUCLEOTIDE SEQUENCE [LARGE SCALE GENOMIC DNA]</scope>
    <source>
        <strain evidence="9">MUT 4182</strain>
    </source>
</reference>
<keyword evidence="6" id="KW-0206">Cytoskeleton</keyword>
<organism evidence="8 9">
    <name type="scientific">Tulasnella calospora MUT 4182</name>
    <dbReference type="NCBI Taxonomy" id="1051891"/>
    <lineage>
        <taxon>Eukaryota</taxon>
        <taxon>Fungi</taxon>
        <taxon>Dikarya</taxon>
        <taxon>Basidiomycota</taxon>
        <taxon>Agaricomycotina</taxon>
        <taxon>Agaricomycetes</taxon>
        <taxon>Cantharellales</taxon>
        <taxon>Tulasnellaceae</taxon>
        <taxon>Tulasnella</taxon>
    </lineage>
</organism>
<dbReference type="InterPro" id="IPR022214">
    <property type="entry name" value="MZT1"/>
</dbReference>
<dbReference type="Pfam" id="PF12554">
    <property type="entry name" value="MOZART1"/>
    <property type="match status" value="1"/>
</dbReference>
<gene>
    <name evidence="8" type="ORF">M407DRAFT_17031</name>
</gene>
<sequence length="74" mass="7823">MSSRTTSSGQDVLNVLNDLSQLLNTGLDRDTLFTCVKMIEGGANPEALAAVVKELRRENAALANQGQATSSNQS</sequence>
<evidence type="ECO:0000256" key="5">
    <source>
        <dbReference type="ARBA" id="ARBA00022490"/>
    </source>
</evidence>
<reference evidence="8 9" key="1">
    <citation type="submission" date="2014-04" db="EMBL/GenBank/DDBJ databases">
        <authorList>
            <consortium name="DOE Joint Genome Institute"/>
            <person name="Kuo A."/>
            <person name="Girlanda M."/>
            <person name="Perotto S."/>
            <person name="Kohler A."/>
            <person name="Nagy L.G."/>
            <person name="Floudas D."/>
            <person name="Copeland A."/>
            <person name="Barry K.W."/>
            <person name="Cichocki N."/>
            <person name="Veneault-Fourrey C."/>
            <person name="LaButti K."/>
            <person name="Lindquist E.A."/>
            <person name="Lipzen A."/>
            <person name="Lundell T."/>
            <person name="Morin E."/>
            <person name="Murat C."/>
            <person name="Sun H."/>
            <person name="Tunlid A."/>
            <person name="Henrissat B."/>
            <person name="Grigoriev I.V."/>
            <person name="Hibbett D.S."/>
            <person name="Martin F."/>
            <person name="Nordberg H.P."/>
            <person name="Cantor M.N."/>
            <person name="Hua S.X."/>
        </authorList>
    </citation>
    <scope>NUCLEOTIDE SEQUENCE [LARGE SCALE GENOMIC DNA]</scope>
    <source>
        <strain evidence="8 9">MUT 4182</strain>
    </source>
</reference>
<evidence type="ECO:0000256" key="2">
    <source>
        <dbReference type="ARBA" id="ARBA00004267"/>
    </source>
</evidence>
<dbReference type="GO" id="GO:0033566">
    <property type="term" value="P:gamma-tubulin complex localization"/>
    <property type="evidence" value="ECO:0007669"/>
    <property type="project" value="InterPro"/>
</dbReference>
<dbReference type="STRING" id="1051891.A0A0C3QWD9"/>
<evidence type="ECO:0000313" key="8">
    <source>
        <dbReference type="EMBL" id="KIO34121.1"/>
    </source>
</evidence>
<dbReference type="GO" id="GO:0005819">
    <property type="term" value="C:spindle"/>
    <property type="evidence" value="ECO:0007669"/>
    <property type="project" value="TreeGrafter"/>
</dbReference>
<dbReference type="GO" id="GO:0090307">
    <property type="term" value="P:mitotic spindle assembly"/>
    <property type="evidence" value="ECO:0007669"/>
    <property type="project" value="TreeGrafter"/>
</dbReference>
<evidence type="ECO:0000313" key="9">
    <source>
        <dbReference type="Proteomes" id="UP000054248"/>
    </source>
</evidence>
<dbReference type="AlphaFoldDB" id="A0A0C3QWD9"/>
<dbReference type="HOGENOM" id="CLU_160285_0_1_1"/>
<accession>A0A0C3QWD9</accession>
<evidence type="ECO:0000256" key="4">
    <source>
        <dbReference type="ARBA" id="ARBA00016992"/>
    </source>
</evidence>
<dbReference type="Proteomes" id="UP000054248">
    <property type="component" value="Unassembled WGS sequence"/>
</dbReference>
<dbReference type="GO" id="GO:0051415">
    <property type="term" value="P:microtubule nucleation by interphase microtubule organizing center"/>
    <property type="evidence" value="ECO:0007669"/>
    <property type="project" value="TreeGrafter"/>
</dbReference>
<keyword evidence="5" id="KW-0963">Cytoplasm</keyword>
<name>A0A0C3QWD9_9AGAM</name>
<dbReference type="OrthoDB" id="48571at2759"/>
<dbReference type="PANTHER" id="PTHR28520">
    <property type="entry name" value="MITOTIC-SPINDLE ORGANIZING PROTEIN 1"/>
    <property type="match status" value="1"/>
</dbReference>
<comment type="subcellular location">
    <subcellularLocation>
        <location evidence="2">Cytoplasm</location>
        <location evidence="2">Cytoskeleton</location>
        <location evidence="2">Microtubule organizing center</location>
    </subcellularLocation>
</comment>
<dbReference type="EMBL" id="KN822944">
    <property type="protein sequence ID" value="KIO34121.1"/>
    <property type="molecule type" value="Genomic_DNA"/>
</dbReference>